<gene>
    <name evidence="2" type="ORF">SAMN05444580_11586</name>
</gene>
<name>A0A1G7CB50_9NOCA</name>
<dbReference type="GO" id="GO:0005975">
    <property type="term" value="P:carbohydrate metabolic process"/>
    <property type="evidence" value="ECO:0007669"/>
    <property type="project" value="UniProtKB-ARBA"/>
</dbReference>
<sequence>MSGKNVRRGMATVGAFAVAAGFVVTGGTGLAGAAPETINLSDGGFGFARTVSNTTPLEGETVTVTTTVTGTGIVDWLEDYRPTCMTYKTDSVRVAGLPVPVASIGPGLTRVAGSWDAATSPTFSFQYLVGANCPREAVQTTGIKYGSGTATGSLDKAGPSINVPKNVTTTVLSPVAPGRAGIATKMNVQVLGGREGDLVKFYSATTEIGSVALDAAGKASYNWTPAATQAGEHQITATFPATPFAAESSSAAQTVTIEPGNQSTVTTVSVPAAAQTGSEVIFDAQVSPFPGAGTVTFKVGTTELATVPVGADGKASLIQTFTVPGDKSVTAVFSGAPGYLASTSAPQVMRMTEPGATDVATTLTLAVPAIAQKGRVVFLSADVSPKPVGGTVRFFSGVEPLGNAIGLADGRATQTYTFLEEGNREIHAVYTGAPGYLGSDVTGTVSVTADPVPGGGGGSLGGLFGSS</sequence>
<evidence type="ECO:0000313" key="3">
    <source>
        <dbReference type="Proteomes" id="UP000199417"/>
    </source>
</evidence>
<accession>A0A1G7CB50</accession>
<proteinExistence type="predicted"/>
<dbReference type="InterPro" id="IPR032109">
    <property type="entry name" value="Big_3_5"/>
</dbReference>
<keyword evidence="3" id="KW-1185">Reference proteome</keyword>
<dbReference type="RefSeq" id="WP_169888500.1">
    <property type="nucleotide sequence ID" value="NZ_FNAB01000015.1"/>
</dbReference>
<protein>
    <submittedName>
        <fullName evidence="2">Ig-like domain (Group 3)</fullName>
    </submittedName>
</protein>
<reference evidence="2 3" key="1">
    <citation type="submission" date="2016-10" db="EMBL/GenBank/DDBJ databases">
        <authorList>
            <person name="de Groot N.N."/>
        </authorList>
    </citation>
    <scope>NUCLEOTIDE SEQUENCE [LARGE SCALE GENOMIC DNA]</scope>
    <source>
        <strain evidence="2 3">JCM 11308</strain>
    </source>
</reference>
<dbReference type="InterPro" id="IPR013783">
    <property type="entry name" value="Ig-like_fold"/>
</dbReference>
<dbReference type="STRING" id="168276.SAMN05444580_11586"/>
<feature type="domain" description="Bacterial Ig-like" evidence="1">
    <location>
        <begin position="269"/>
        <end position="348"/>
    </location>
</feature>
<evidence type="ECO:0000259" key="1">
    <source>
        <dbReference type="Pfam" id="PF16640"/>
    </source>
</evidence>
<feature type="domain" description="Bacterial Ig-like" evidence="1">
    <location>
        <begin position="181"/>
        <end position="257"/>
    </location>
</feature>
<dbReference type="Gene3D" id="2.60.40.10">
    <property type="entry name" value="Immunoglobulins"/>
    <property type="match status" value="3"/>
</dbReference>
<dbReference type="EMBL" id="FNAB01000015">
    <property type="protein sequence ID" value="SDE36443.1"/>
    <property type="molecule type" value="Genomic_DNA"/>
</dbReference>
<feature type="domain" description="Bacterial Ig-like" evidence="1">
    <location>
        <begin position="366"/>
        <end position="448"/>
    </location>
</feature>
<dbReference type="Pfam" id="PF16640">
    <property type="entry name" value="Big_3_5"/>
    <property type="match status" value="3"/>
</dbReference>
<dbReference type="AlphaFoldDB" id="A0A1G7CB50"/>
<organism evidence="2 3">
    <name type="scientific">Rhodococcus tukisamuensis</name>
    <dbReference type="NCBI Taxonomy" id="168276"/>
    <lineage>
        <taxon>Bacteria</taxon>
        <taxon>Bacillati</taxon>
        <taxon>Actinomycetota</taxon>
        <taxon>Actinomycetes</taxon>
        <taxon>Mycobacteriales</taxon>
        <taxon>Nocardiaceae</taxon>
        <taxon>Rhodococcus</taxon>
    </lineage>
</organism>
<dbReference type="Proteomes" id="UP000199417">
    <property type="component" value="Unassembled WGS sequence"/>
</dbReference>
<evidence type="ECO:0000313" key="2">
    <source>
        <dbReference type="EMBL" id="SDE36443.1"/>
    </source>
</evidence>